<dbReference type="AlphaFoldDB" id="U9SRS8"/>
<sequence length="105" mass="12046">FFLIPYCSKYNQNKLHLSQNFKSDFRLSVPNSSSQIGSVTQPDLKVEWLFNMDNNELNDDLSEYSYYRNVESIEESLSGSPKFALLAIIISKKSSFLESTTSIFV</sequence>
<proteinExistence type="predicted"/>
<name>U9SRS8_RHIID</name>
<reference evidence="1" key="1">
    <citation type="submission" date="2013-07" db="EMBL/GenBank/DDBJ databases">
        <title>The genome of an arbuscular mycorrhizal fungus provides insights into the evolution of the oldest plant symbiosis.</title>
        <authorList>
            <consortium name="DOE Joint Genome Institute"/>
            <person name="Tisserant E."/>
            <person name="Malbreil M."/>
            <person name="Kuo A."/>
            <person name="Kohler A."/>
            <person name="Symeonidi A."/>
            <person name="Balestrini R."/>
            <person name="Charron P."/>
            <person name="Duensing N."/>
            <person name="Frei-dit-Frey N."/>
            <person name="Gianinazzi-Pearson V."/>
            <person name="Gilbert B."/>
            <person name="Handa Y."/>
            <person name="Hijri M."/>
            <person name="Kaul R."/>
            <person name="Kawaguchi M."/>
            <person name="Krajinski F."/>
            <person name="Lammers P."/>
            <person name="Lapierre D."/>
            <person name="Masclaux F.G."/>
            <person name="Murat C."/>
            <person name="Morin E."/>
            <person name="Ndikumana S."/>
            <person name="Pagni M."/>
            <person name="Petitpierre D."/>
            <person name="Requena N."/>
            <person name="Rosikiewicz P."/>
            <person name="Riley R."/>
            <person name="Saito K."/>
            <person name="San Clemente H."/>
            <person name="Shapiro H."/>
            <person name="van Tuinen D."/>
            <person name="Becard G."/>
            <person name="Bonfante P."/>
            <person name="Paszkowski U."/>
            <person name="Shachar-Hill Y."/>
            <person name="Young J.P."/>
            <person name="Sanders I.R."/>
            <person name="Henrissat B."/>
            <person name="Rensing S.A."/>
            <person name="Grigoriev I.V."/>
            <person name="Corradi N."/>
            <person name="Roux C."/>
            <person name="Martin F."/>
        </authorList>
    </citation>
    <scope>NUCLEOTIDE SEQUENCE</scope>
    <source>
        <strain evidence="1">DAOM 197198</strain>
    </source>
</reference>
<dbReference type="HOGENOM" id="CLU_2243050_0_0_1"/>
<gene>
    <name evidence="1" type="ORF">GLOINDRAFT_88368</name>
</gene>
<protein>
    <submittedName>
        <fullName evidence="1">Uncharacterized protein</fullName>
    </submittedName>
</protein>
<accession>U9SRS8</accession>
<feature type="non-terminal residue" evidence="1">
    <location>
        <position position="1"/>
    </location>
</feature>
<organism evidence="1">
    <name type="scientific">Rhizophagus irregularis (strain DAOM 181602 / DAOM 197198 / MUCL 43194)</name>
    <name type="common">Arbuscular mycorrhizal fungus</name>
    <name type="synonym">Glomus intraradices</name>
    <dbReference type="NCBI Taxonomy" id="747089"/>
    <lineage>
        <taxon>Eukaryota</taxon>
        <taxon>Fungi</taxon>
        <taxon>Fungi incertae sedis</taxon>
        <taxon>Mucoromycota</taxon>
        <taxon>Glomeromycotina</taxon>
        <taxon>Glomeromycetes</taxon>
        <taxon>Glomerales</taxon>
        <taxon>Glomeraceae</taxon>
        <taxon>Rhizophagus</taxon>
    </lineage>
</organism>
<evidence type="ECO:0000313" key="1">
    <source>
        <dbReference type="EMBL" id="ERZ98653.1"/>
    </source>
</evidence>
<dbReference type="EMBL" id="KI298582">
    <property type="protein sequence ID" value="ERZ98653.1"/>
    <property type="molecule type" value="Genomic_DNA"/>
</dbReference>